<organism evidence="1">
    <name type="scientific">Amblyomma aureolatum</name>
    <dbReference type="NCBI Taxonomy" id="187763"/>
    <lineage>
        <taxon>Eukaryota</taxon>
        <taxon>Metazoa</taxon>
        <taxon>Ecdysozoa</taxon>
        <taxon>Arthropoda</taxon>
        <taxon>Chelicerata</taxon>
        <taxon>Arachnida</taxon>
        <taxon>Acari</taxon>
        <taxon>Parasitiformes</taxon>
        <taxon>Ixodida</taxon>
        <taxon>Ixodoidea</taxon>
        <taxon>Ixodidae</taxon>
        <taxon>Amblyomminae</taxon>
        <taxon>Amblyomma</taxon>
    </lineage>
</organism>
<sequence>TKTKLVPNQSSGPTASRSSIEADNVVNISSLPLSPSERQLLSKGLTFCPTTGKFNEFQLYQDLDNFARNLRLREYFQNHGTNREMNLPGTSDKSWTPNEHRDKHLDMYIAAVQKDILASYLKSKHKTARNNLSSEECQALDSLSHRSDIIIKPADKGGAIVVLDKAEYLTEGFRQLENKQFYTELTSDPTGDFEIEISNQLKSLLQKPKDIPGYA</sequence>
<proteinExistence type="evidence at transcript level"/>
<reference evidence="1" key="1">
    <citation type="journal article" date="2017" name="Front. Cell. Infect. Microbiol.">
        <title>The Distinct Transcriptional Response of the Midgut of Amblyomma sculptum and Amblyomma aureolatum Ticks to Rickettsia rickettsii Correlates to Their Differences in Susceptibility to Infection.</title>
        <authorList>
            <person name="Martins L.A."/>
            <person name="Galletti M.F.B.M."/>
            <person name="Ribeiro J.M."/>
            <person name="Fujita A."/>
            <person name="Costa F.B."/>
            <person name="Labruna M.B."/>
            <person name="Daffre S."/>
            <person name="Fogaca A.C."/>
        </authorList>
    </citation>
    <scope>NUCLEOTIDE SEQUENCE</scope>
</reference>
<evidence type="ECO:0000313" key="1">
    <source>
        <dbReference type="EMBL" id="JAT93802.1"/>
    </source>
</evidence>
<dbReference type="AlphaFoldDB" id="A0A1E1X3I3"/>
<dbReference type="EMBL" id="GFAC01005386">
    <property type="protein sequence ID" value="JAT93802.1"/>
    <property type="molecule type" value="mRNA"/>
</dbReference>
<feature type="non-terminal residue" evidence="1">
    <location>
        <position position="1"/>
    </location>
</feature>
<name>A0A1E1X3I3_9ACAR</name>
<accession>A0A1E1X3I3</accession>
<protein>
    <submittedName>
        <fullName evidence="1">Putative tick transposon</fullName>
    </submittedName>
</protein>